<dbReference type="Proteomes" id="UP001497482">
    <property type="component" value="Chromosome 19"/>
</dbReference>
<evidence type="ECO:0000313" key="3">
    <source>
        <dbReference type="Proteomes" id="UP001497482"/>
    </source>
</evidence>
<accession>A0AAV2KKU6</accession>
<proteinExistence type="predicted"/>
<name>A0AAV2KKU6_KNICA</name>
<reference evidence="2 3" key="1">
    <citation type="submission" date="2024-04" db="EMBL/GenBank/DDBJ databases">
        <authorList>
            <person name="Waldvogel A.-M."/>
            <person name="Schoenle A."/>
        </authorList>
    </citation>
    <scope>NUCLEOTIDE SEQUENCE [LARGE SCALE GENOMIC DNA]</scope>
</reference>
<feature type="region of interest" description="Disordered" evidence="1">
    <location>
        <begin position="34"/>
        <end position="71"/>
    </location>
</feature>
<dbReference type="AlphaFoldDB" id="A0AAV2KKU6"/>
<gene>
    <name evidence="2" type="ORF">KC01_LOCUS19212</name>
</gene>
<evidence type="ECO:0000256" key="1">
    <source>
        <dbReference type="SAM" id="MobiDB-lite"/>
    </source>
</evidence>
<dbReference type="EMBL" id="OZ035841">
    <property type="protein sequence ID" value="CAL1589585.1"/>
    <property type="molecule type" value="Genomic_DNA"/>
</dbReference>
<protein>
    <submittedName>
        <fullName evidence="2">Uncharacterized protein</fullName>
    </submittedName>
</protein>
<sequence length="94" mass="11032">MSQIPSVKRTVLLAASEILDDCFLHCFSLRPRSVRPRSVRPRSVRPRSVRPRSVRPRSVRPRSVRPRSVRPRSVRPCICYSLYSEQTKAQVWKF</sequence>
<keyword evidence="3" id="KW-1185">Reference proteome</keyword>
<organism evidence="2 3">
    <name type="scientific">Knipowitschia caucasica</name>
    <name type="common">Caucasian dwarf goby</name>
    <name type="synonym">Pomatoschistus caucasicus</name>
    <dbReference type="NCBI Taxonomy" id="637954"/>
    <lineage>
        <taxon>Eukaryota</taxon>
        <taxon>Metazoa</taxon>
        <taxon>Chordata</taxon>
        <taxon>Craniata</taxon>
        <taxon>Vertebrata</taxon>
        <taxon>Euteleostomi</taxon>
        <taxon>Actinopterygii</taxon>
        <taxon>Neopterygii</taxon>
        <taxon>Teleostei</taxon>
        <taxon>Neoteleostei</taxon>
        <taxon>Acanthomorphata</taxon>
        <taxon>Gobiaria</taxon>
        <taxon>Gobiiformes</taxon>
        <taxon>Gobioidei</taxon>
        <taxon>Gobiidae</taxon>
        <taxon>Gobiinae</taxon>
        <taxon>Knipowitschia</taxon>
    </lineage>
</organism>
<evidence type="ECO:0000313" key="2">
    <source>
        <dbReference type="EMBL" id="CAL1589585.1"/>
    </source>
</evidence>